<keyword evidence="1" id="KW-0472">Membrane</keyword>
<name>A0A6H3FD64_9BACT</name>
<protein>
    <submittedName>
        <fullName evidence="2">Uncharacterized protein</fullName>
    </submittedName>
</protein>
<dbReference type="Proteomes" id="UP000292919">
    <property type="component" value="Unassembled WGS sequence"/>
</dbReference>
<dbReference type="RefSeq" id="WP_130958124.1">
    <property type="nucleotide sequence ID" value="NZ_DBFBQU010000249.1"/>
</dbReference>
<evidence type="ECO:0000313" key="2">
    <source>
        <dbReference type="EMBL" id="TBH79125.1"/>
    </source>
</evidence>
<proteinExistence type="predicted"/>
<keyword evidence="3" id="KW-1185">Reference proteome</keyword>
<sequence length="109" mass="12086">MNSYRQSLYTGVIRVLANLVMVAAVFVGMYMSAHSTAASELVFSVWFFGISLPVWGAAFWLTRLVRRRWPAVGQSLVDLPKRGPCLVCWQVAQTATQPLPVRSRGGRTA</sequence>
<accession>A0A6H3FD64</accession>
<dbReference type="AlphaFoldDB" id="A0A6H3FD64"/>
<comment type="caution">
    <text evidence="2">The sequence shown here is derived from an EMBL/GenBank/DDBJ whole genome shotgun (WGS) entry which is preliminary data.</text>
</comment>
<keyword evidence="1" id="KW-0812">Transmembrane</keyword>
<feature type="transmembrane region" description="Helical" evidence="1">
    <location>
        <begin position="12"/>
        <end position="31"/>
    </location>
</feature>
<evidence type="ECO:0000313" key="3">
    <source>
        <dbReference type="Proteomes" id="UP000292919"/>
    </source>
</evidence>
<keyword evidence="1" id="KW-1133">Transmembrane helix</keyword>
<gene>
    <name evidence="2" type="ORF">EB812_09000</name>
</gene>
<organism evidence="2 3">
    <name type="scientific">Desulfovibrio legallii</name>
    <dbReference type="NCBI Taxonomy" id="571438"/>
    <lineage>
        <taxon>Bacteria</taxon>
        <taxon>Pseudomonadati</taxon>
        <taxon>Thermodesulfobacteriota</taxon>
        <taxon>Desulfovibrionia</taxon>
        <taxon>Desulfovibrionales</taxon>
        <taxon>Desulfovibrionaceae</taxon>
        <taxon>Desulfovibrio</taxon>
    </lineage>
</organism>
<dbReference type="EMBL" id="SIXC01000010">
    <property type="protein sequence ID" value="TBH79125.1"/>
    <property type="molecule type" value="Genomic_DNA"/>
</dbReference>
<evidence type="ECO:0000256" key="1">
    <source>
        <dbReference type="SAM" id="Phobius"/>
    </source>
</evidence>
<reference evidence="2 3" key="1">
    <citation type="submission" date="2018-12" db="EMBL/GenBank/DDBJ databases">
        <title>First genome draft of Desulfovibrio legallis sp. nov.</title>
        <authorList>
            <person name="Ben Dhia O."/>
            <person name="Najjari A."/>
            <person name="Ferjani R."/>
            <person name="Fhoula I."/>
            <person name="Fardeau M.-L."/>
            <person name="Boudabbous A."/>
            <person name="Ouzari H.I."/>
        </authorList>
    </citation>
    <scope>NUCLEOTIDE SEQUENCE [LARGE SCALE GENOMIC DNA]</scope>
    <source>
        <strain evidence="2 3">H1T</strain>
    </source>
</reference>
<feature type="transmembrane region" description="Helical" evidence="1">
    <location>
        <begin position="43"/>
        <end position="61"/>
    </location>
</feature>